<evidence type="ECO:0000313" key="2">
    <source>
        <dbReference type="EMBL" id="MFC3881173.1"/>
    </source>
</evidence>
<dbReference type="Pfam" id="PF19578">
    <property type="entry name" value="DUF6090"/>
    <property type="match status" value="1"/>
</dbReference>
<keyword evidence="1" id="KW-0472">Membrane</keyword>
<feature type="transmembrane region" description="Helical" evidence="1">
    <location>
        <begin position="21"/>
        <end position="42"/>
    </location>
</feature>
<dbReference type="EMBL" id="JBHRZS010000007">
    <property type="protein sequence ID" value="MFC3881173.1"/>
    <property type="molecule type" value="Genomic_DNA"/>
</dbReference>
<dbReference type="InterPro" id="IPR045749">
    <property type="entry name" value="DUF6090"/>
</dbReference>
<reference evidence="3" key="1">
    <citation type="journal article" date="2019" name="Int. J. Syst. Evol. Microbiol.">
        <title>The Global Catalogue of Microorganisms (GCM) 10K type strain sequencing project: providing services to taxonomists for standard genome sequencing and annotation.</title>
        <authorList>
            <consortium name="The Broad Institute Genomics Platform"/>
            <consortium name="The Broad Institute Genome Sequencing Center for Infectious Disease"/>
            <person name="Wu L."/>
            <person name="Ma J."/>
        </authorList>
    </citation>
    <scope>NUCLEOTIDE SEQUENCE [LARGE SCALE GENOMIC DNA]</scope>
    <source>
        <strain evidence="3">CCUG 60523</strain>
    </source>
</reference>
<dbReference type="RefSeq" id="WP_377906515.1">
    <property type="nucleotide sequence ID" value="NZ_JBHRZS010000007.1"/>
</dbReference>
<name>A0ABV8ATD4_9BACT</name>
<gene>
    <name evidence="2" type="ORF">ACFOSV_13350</name>
</gene>
<keyword evidence="1" id="KW-1133">Transmembrane helix</keyword>
<evidence type="ECO:0000256" key="1">
    <source>
        <dbReference type="SAM" id="Phobius"/>
    </source>
</evidence>
<keyword evidence="1" id="KW-0812">Transmembrane</keyword>
<dbReference type="Proteomes" id="UP001595805">
    <property type="component" value="Unassembled WGS sequence"/>
</dbReference>
<accession>A0ABV8ATD4</accession>
<evidence type="ECO:0000313" key="3">
    <source>
        <dbReference type="Proteomes" id="UP001595805"/>
    </source>
</evidence>
<protein>
    <submittedName>
        <fullName evidence="2">DUF6090 family protein</fullName>
    </submittedName>
</protein>
<organism evidence="2 3">
    <name type="scientific">Algoriphagus namhaensis</name>
    <dbReference type="NCBI Taxonomy" id="915353"/>
    <lineage>
        <taxon>Bacteria</taxon>
        <taxon>Pseudomonadati</taxon>
        <taxon>Bacteroidota</taxon>
        <taxon>Cytophagia</taxon>
        <taxon>Cytophagales</taxon>
        <taxon>Cyclobacteriaceae</taxon>
        <taxon>Algoriphagus</taxon>
    </lineage>
</organism>
<keyword evidence="3" id="KW-1185">Reference proteome</keyword>
<proteinExistence type="predicted"/>
<comment type="caution">
    <text evidence="2">The sequence shown here is derived from an EMBL/GenBank/DDBJ whole genome shotgun (WGS) entry which is preliminary data.</text>
</comment>
<sequence>MIKFFRKIRQGLLTESKFGKYLLYAVGEIVLVVLGILIALSLNTWNDQRKDRNAEKELYKTLIESLEIDLEDVRLKRRKIDSAIIGQELFITHSLEEVKAKISDEEFFDLLQKVGNTSNSFVPNLSVYNKIVQNREIDLIQSIELQKDIIDLYEVQYWEYKDLDNSLERAAQEELVRNFFGDIAHWFINGTPEIHSEDFINQYELLSKECRKIYFVSTAVKISMINCEAHLEYILPRLREELDK</sequence>